<evidence type="ECO:0008006" key="3">
    <source>
        <dbReference type="Google" id="ProtNLM"/>
    </source>
</evidence>
<proteinExistence type="predicted"/>
<dbReference type="Proteomes" id="UP000236434">
    <property type="component" value="Unassembled WGS sequence"/>
</dbReference>
<protein>
    <recommendedName>
        <fullName evidence="3">CopG family transcriptional regulator</fullName>
    </recommendedName>
</protein>
<gene>
    <name evidence="1" type="ORF">X929_04115</name>
</gene>
<evidence type="ECO:0000313" key="1">
    <source>
        <dbReference type="EMBL" id="PNR96318.1"/>
    </source>
</evidence>
<dbReference type="RefSeq" id="WP_103066766.1">
    <property type="nucleotide sequence ID" value="NZ_AZRL01000012.1"/>
</dbReference>
<dbReference type="OrthoDB" id="48330at2"/>
<accession>A0A2K1P0K5</accession>
<sequence length="82" mass="9389">MSDKVTLKIPKPLYDKIKSIIENTGYSSVTEFVVSVLRDLVSSEEIQKTKKNNKSTNQIETLTEEEIKAIKKRLKNLGYLDD</sequence>
<evidence type="ECO:0000313" key="2">
    <source>
        <dbReference type="Proteomes" id="UP000236434"/>
    </source>
</evidence>
<dbReference type="EMBL" id="AZRL01000012">
    <property type="protein sequence ID" value="PNR96318.1"/>
    <property type="molecule type" value="Genomic_DNA"/>
</dbReference>
<name>A0A2K1P0K5_9BACT</name>
<dbReference type="CDD" id="cd22231">
    <property type="entry name" value="RHH_NikR_HicB-like"/>
    <property type="match status" value="1"/>
</dbReference>
<dbReference type="AlphaFoldDB" id="A0A2K1P0K5"/>
<dbReference type="InterPro" id="IPR010985">
    <property type="entry name" value="Ribbon_hlx_hlx"/>
</dbReference>
<organism evidence="1 2">
    <name type="scientific">Petrotoga olearia DSM 13574</name>
    <dbReference type="NCBI Taxonomy" id="1122955"/>
    <lineage>
        <taxon>Bacteria</taxon>
        <taxon>Thermotogati</taxon>
        <taxon>Thermotogota</taxon>
        <taxon>Thermotogae</taxon>
        <taxon>Petrotogales</taxon>
        <taxon>Petrotogaceae</taxon>
        <taxon>Petrotoga</taxon>
    </lineage>
</organism>
<comment type="caution">
    <text evidence="1">The sequence shown here is derived from an EMBL/GenBank/DDBJ whole genome shotgun (WGS) entry which is preliminary data.</text>
</comment>
<dbReference type="GO" id="GO:0006355">
    <property type="term" value="P:regulation of DNA-templated transcription"/>
    <property type="evidence" value="ECO:0007669"/>
    <property type="project" value="InterPro"/>
</dbReference>
<reference evidence="1 2" key="1">
    <citation type="submission" date="2013-12" db="EMBL/GenBank/DDBJ databases">
        <title>Comparative genomics of Petrotoga isolates.</title>
        <authorList>
            <person name="Nesbo C.L."/>
            <person name="Charchuk R."/>
            <person name="Chow K."/>
        </authorList>
    </citation>
    <scope>NUCLEOTIDE SEQUENCE [LARGE SCALE GENOMIC DNA]</scope>
    <source>
        <strain evidence="1 2">DSM 13574</strain>
    </source>
</reference>
<dbReference type="SUPFAM" id="SSF47598">
    <property type="entry name" value="Ribbon-helix-helix"/>
    <property type="match status" value="1"/>
</dbReference>